<dbReference type="Gene3D" id="3.40.50.1580">
    <property type="entry name" value="Nucleoside phosphorylase domain"/>
    <property type="match status" value="1"/>
</dbReference>
<evidence type="ECO:0000259" key="3">
    <source>
        <dbReference type="Pfam" id="PF01048"/>
    </source>
</evidence>
<organism evidence="4 5">
    <name type="scientific">Collibacillus ludicampi</name>
    <dbReference type="NCBI Taxonomy" id="2771369"/>
    <lineage>
        <taxon>Bacteria</taxon>
        <taxon>Bacillati</taxon>
        <taxon>Bacillota</taxon>
        <taxon>Bacilli</taxon>
        <taxon>Bacillales</taxon>
        <taxon>Alicyclobacillaceae</taxon>
        <taxon>Collibacillus</taxon>
    </lineage>
</organism>
<dbReference type="GO" id="GO:0017061">
    <property type="term" value="F:S-methyl-5-thioadenosine phosphorylase activity"/>
    <property type="evidence" value="ECO:0007669"/>
    <property type="project" value="InterPro"/>
</dbReference>
<dbReference type="PANTHER" id="PTHR42679:SF2">
    <property type="entry name" value="S-METHYL-5'-THIOADENOSINE PHOSPHORYLASE"/>
    <property type="match status" value="1"/>
</dbReference>
<comment type="caution">
    <text evidence="4">The sequence shown here is derived from an EMBL/GenBank/DDBJ whole genome shotgun (WGS) entry which is preliminary data.</text>
</comment>
<dbReference type="PANTHER" id="PTHR42679">
    <property type="entry name" value="S-METHYL-5'-THIOADENOSINE PHOSPHORYLASE"/>
    <property type="match status" value="1"/>
</dbReference>
<dbReference type="CDD" id="cd09010">
    <property type="entry name" value="MTAP_SsMTAPII_like_MTIP"/>
    <property type="match status" value="1"/>
</dbReference>
<feature type="domain" description="Nucleoside phosphorylase" evidence="3">
    <location>
        <begin position="35"/>
        <end position="252"/>
    </location>
</feature>
<evidence type="ECO:0000256" key="1">
    <source>
        <dbReference type="ARBA" id="ARBA00022676"/>
    </source>
</evidence>
<dbReference type="InterPro" id="IPR035994">
    <property type="entry name" value="Nucleoside_phosphorylase_sf"/>
</dbReference>
<evidence type="ECO:0000313" key="5">
    <source>
        <dbReference type="Proteomes" id="UP001057291"/>
    </source>
</evidence>
<dbReference type="EMBL" id="BOQE01000001">
    <property type="protein sequence ID" value="GIM46978.1"/>
    <property type="molecule type" value="Genomic_DNA"/>
</dbReference>
<dbReference type="Pfam" id="PF01048">
    <property type="entry name" value="PNP_UDP_1"/>
    <property type="match status" value="1"/>
</dbReference>
<dbReference type="GO" id="GO:0009116">
    <property type="term" value="P:nucleoside metabolic process"/>
    <property type="evidence" value="ECO:0007669"/>
    <property type="project" value="InterPro"/>
</dbReference>
<dbReference type="Proteomes" id="UP001057291">
    <property type="component" value="Unassembled WGS sequence"/>
</dbReference>
<dbReference type="GO" id="GO:0019509">
    <property type="term" value="P:L-methionine salvage from methylthioadenosine"/>
    <property type="evidence" value="ECO:0007669"/>
    <property type="project" value="TreeGrafter"/>
</dbReference>
<dbReference type="InterPro" id="IPR010044">
    <property type="entry name" value="MTAP"/>
</dbReference>
<gene>
    <name evidence="4" type="ORF">DNHGIG_25270</name>
</gene>
<dbReference type="SUPFAM" id="SSF53167">
    <property type="entry name" value="Purine and uridine phosphorylases"/>
    <property type="match status" value="1"/>
</dbReference>
<keyword evidence="5" id="KW-1185">Reference proteome</keyword>
<name>A0AAV4LH51_9BACL</name>
<sequence>MYMSNQQIPRTPYAIIGGSSTFSIRFPEDLELPDCEILADGLVFDTPYGTSPKFKLFRLGDKEVLTVKMHGWRPNEVTRAVASQQLFWVFAQAGVKKIYAEGGVGAINHLLRTRDIVVPTDYIDRSMRVDVGLGGPYLLIMRQPTCPHGRKRLVRAAEQNPIGRVFDRSIYANTDGRHFESVAEVQALKILGADVVGQSMCPEVYLAREIGACYARLDMVVNYAEGIVKDWEHEVLKDIFYNESKAIARMLIDAMKDTPLSEDCGCADLRKDTLLRDNEG</sequence>
<protein>
    <submittedName>
        <fullName evidence="4">Phosphorylase</fullName>
    </submittedName>
</protein>
<evidence type="ECO:0000313" key="4">
    <source>
        <dbReference type="EMBL" id="GIM46978.1"/>
    </source>
</evidence>
<dbReference type="AlphaFoldDB" id="A0AAV4LH51"/>
<accession>A0AAV4LH51</accession>
<proteinExistence type="predicted"/>
<evidence type="ECO:0000256" key="2">
    <source>
        <dbReference type="ARBA" id="ARBA00022679"/>
    </source>
</evidence>
<dbReference type="GO" id="GO:0005829">
    <property type="term" value="C:cytosol"/>
    <property type="evidence" value="ECO:0007669"/>
    <property type="project" value="TreeGrafter"/>
</dbReference>
<dbReference type="InterPro" id="IPR000845">
    <property type="entry name" value="Nucleoside_phosphorylase_d"/>
</dbReference>
<keyword evidence="2" id="KW-0808">Transferase</keyword>
<keyword evidence="1" id="KW-0328">Glycosyltransferase</keyword>
<reference evidence="4" key="1">
    <citation type="journal article" date="2023" name="Int. J. Syst. Evol. Microbiol.">
        <title>Collibacillus ludicampi gen. nov., sp. nov., a new soil bacterium of the family Alicyclobacillaceae.</title>
        <authorList>
            <person name="Jojima T."/>
            <person name="Ioku Y."/>
            <person name="Fukuta Y."/>
            <person name="Shirasaka N."/>
            <person name="Matsumura Y."/>
            <person name="Mori M."/>
        </authorList>
    </citation>
    <scope>NUCLEOTIDE SEQUENCE</scope>
    <source>
        <strain evidence="4">TP075</strain>
    </source>
</reference>